<comment type="caution">
    <text evidence="3">The sequence shown here is derived from an EMBL/GenBank/DDBJ whole genome shotgun (WGS) entry which is preliminary data.</text>
</comment>
<reference evidence="3 4" key="1">
    <citation type="submission" date="2019-07" db="EMBL/GenBank/DDBJ databases">
        <title>Deep subsurface shale carbon reservoir microbial communities from Ohio and West Virginia, USA.</title>
        <authorList>
            <person name="Wrighton K."/>
        </authorList>
    </citation>
    <scope>NUCLEOTIDE SEQUENCE [LARGE SCALE GENOMIC DNA]</scope>
    <source>
        <strain evidence="3 4">NP_8Ht</strain>
    </source>
</reference>
<dbReference type="EMBL" id="VNHQ01000013">
    <property type="protein sequence ID" value="TYP63961.1"/>
    <property type="molecule type" value="Genomic_DNA"/>
</dbReference>
<keyword evidence="1" id="KW-0732">Signal</keyword>
<sequence>MRRLLVITLLFSTITGVPLAHAELPQGYEVVLQTENFPPFNMAEGGKNFAKEEHIQGISADTVREMFKRAGIGYSMTLRFPWDRVYQATLDFPDHGLFSTSMTDDRRPLFKWVGPIAQYESVLLSAPGSNLKLASLEQAKGYTIGAYKSSAVSQRVEAQGLTPVNSLRDQENLQKLLSGSIDLWATSDPVWRYYARQEGVGALNTVLVFNSAPLYLALNKDTPDEVVTRLQNALDEMKAEGYGTCVKHPELC</sequence>
<name>A0A5S5BA74_STUST</name>
<evidence type="ECO:0000259" key="2">
    <source>
        <dbReference type="Pfam" id="PF00497"/>
    </source>
</evidence>
<gene>
    <name evidence="3" type="ORF">A9A72_123741</name>
</gene>
<dbReference type="Pfam" id="PF00497">
    <property type="entry name" value="SBP_bac_3"/>
    <property type="match status" value="1"/>
</dbReference>
<dbReference type="SUPFAM" id="SSF53850">
    <property type="entry name" value="Periplasmic binding protein-like II"/>
    <property type="match status" value="1"/>
</dbReference>
<dbReference type="PANTHER" id="PTHR38834">
    <property type="entry name" value="PERIPLASMIC SUBSTRATE BINDING PROTEIN FAMILY 3"/>
    <property type="match status" value="1"/>
</dbReference>
<evidence type="ECO:0000313" key="4">
    <source>
        <dbReference type="Proteomes" id="UP000324282"/>
    </source>
</evidence>
<feature type="domain" description="Solute-binding protein family 3/N-terminal" evidence="2">
    <location>
        <begin position="34"/>
        <end position="241"/>
    </location>
</feature>
<dbReference type="Proteomes" id="UP000324282">
    <property type="component" value="Unassembled WGS sequence"/>
</dbReference>
<dbReference type="PANTHER" id="PTHR38834:SF3">
    <property type="entry name" value="SOLUTE-BINDING PROTEIN FAMILY 3_N-TERMINAL DOMAIN-CONTAINING PROTEIN"/>
    <property type="match status" value="1"/>
</dbReference>
<feature type="signal peptide" evidence="1">
    <location>
        <begin position="1"/>
        <end position="22"/>
    </location>
</feature>
<evidence type="ECO:0000256" key="1">
    <source>
        <dbReference type="SAM" id="SignalP"/>
    </source>
</evidence>
<accession>A0A5S5BA74</accession>
<organism evidence="3 4">
    <name type="scientific">Stutzerimonas stutzeri</name>
    <name type="common">Pseudomonas stutzeri</name>
    <dbReference type="NCBI Taxonomy" id="316"/>
    <lineage>
        <taxon>Bacteria</taxon>
        <taxon>Pseudomonadati</taxon>
        <taxon>Pseudomonadota</taxon>
        <taxon>Gammaproteobacteria</taxon>
        <taxon>Pseudomonadales</taxon>
        <taxon>Pseudomonadaceae</taxon>
        <taxon>Stutzerimonas</taxon>
    </lineage>
</organism>
<dbReference type="RefSeq" id="WP_148925577.1">
    <property type="nucleotide sequence ID" value="NZ_VNHQ01000013.1"/>
</dbReference>
<proteinExistence type="predicted"/>
<dbReference type="Gene3D" id="3.40.190.10">
    <property type="entry name" value="Periplasmic binding protein-like II"/>
    <property type="match status" value="2"/>
</dbReference>
<feature type="chain" id="PRO_5024306898" evidence="1">
    <location>
        <begin position="23"/>
        <end position="252"/>
    </location>
</feature>
<dbReference type="OrthoDB" id="8587856at2"/>
<protein>
    <submittedName>
        <fullName evidence="3">Amino acid ABC transporter substrate-binding protein (PAAT family)</fullName>
    </submittedName>
</protein>
<dbReference type="AlphaFoldDB" id="A0A5S5BA74"/>
<evidence type="ECO:0000313" key="3">
    <source>
        <dbReference type="EMBL" id="TYP63961.1"/>
    </source>
</evidence>
<dbReference type="InterPro" id="IPR001638">
    <property type="entry name" value="Solute-binding_3/MltF_N"/>
</dbReference>